<keyword evidence="1" id="KW-1133">Transmembrane helix</keyword>
<keyword evidence="3" id="KW-1185">Reference proteome</keyword>
<feature type="transmembrane region" description="Helical" evidence="1">
    <location>
        <begin position="317"/>
        <end position="337"/>
    </location>
</feature>
<feature type="transmembrane region" description="Helical" evidence="1">
    <location>
        <begin position="427"/>
        <end position="448"/>
    </location>
</feature>
<comment type="caution">
    <text evidence="2">The sequence shown here is derived from an EMBL/GenBank/DDBJ whole genome shotgun (WGS) entry which is preliminary data.</text>
</comment>
<feature type="transmembrane region" description="Helical" evidence="1">
    <location>
        <begin position="402"/>
        <end position="421"/>
    </location>
</feature>
<accession>A0A9X3FRU0</accession>
<proteinExistence type="predicted"/>
<feature type="transmembrane region" description="Helical" evidence="1">
    <location>
        <begin position="44"/>
        <end position="63"/>
    </location>
</feature>
<feature type="transmembrane region" description="Helical" evidence="1">
    <location>
        <begin position="190"/>
        <end position="211"/>
    </location>
</feature>
<dbReference type="EMBL" id="JAPRFR010000001">
    <property type="protein sequence ID" value="MCZ0725515.1"/>
    <property type="molecule type" value="Genomic_DNA"/>
</dbReference>
<evidence type="ECO:0000313" key="3">
    <source>
        <dbReference type="Proteomes" id="UP001146670"/>
    </source>
</evidence>
<keyword evidence="1" id="KW-0812">Transmembrane</keyword>
<dbReference type="RefSeq" id="WP_268751833.1">
    <property type="nucleotide sequence ID" value="NZ_JAPRFQ010000001.1"/>
</dbReference>
<sequence length="532" mass="60438">MRWSAVYELFKVNMYDAYAQHLSNTRKKNVKKTTDKYIPVMKNVWFSQLITIIASLFLAFLMATQAGQLKGYPGLYSNFMVVMALFMFVSIAQSFSNLVLDANDREEYFPLPFTQQEIFTSKLLSMVMVIIPFQIAIWATMVFLGDNLIYGLLVGFLLSTIFILFISALLLLILNFLFKIPFVQQHRKAVMIGFYAVGGIAWFALYMRLILWNSRHIGMGVVVPDMPTLPISVSFYHVLVTPQAIGHWLVILAVLAFTIASLIYVSGHFGQNLNQESGNQENSVVKTAEIGTGRDINHLLFKYNFKQIKDPSLAGQILLNEVLVVVIGSFSLVPIARQERLFADMTWEYFGLFLIIGFFLPMIMQVYLSFSRVIISVDKENYNFMASLPITRKDYLLNKFKTGFLIDFVIAIFLVVILMAIMLVPPLLILVSILGVILGVAFVAFVNLKGDYRDLKLDWSNLEDLMFRHGKLGMVIKQIVVILGLFLLILAISLSYLAPVAPLVLSSLYGFAIILFMGIFYFLSVRPFWNKL</sequence>
<reference evidence="2" key="1">
    <citation type="submission" date="2022-12" db="EMBL/GenBank/DDBJ databases">
        <title>Description and comparative metabolic analysis of Aerococcus sp. nov., isolated from the feces of a pig.</title>
        <authorList>
            <person name="Chang Y.-H."/>
        </authorList>
    </citation>
    <scope>NUCLEOTIDE SEQUENCE</scope>
    <source>
        <strain evidence="2">YH-aer222</strain>
    </source>
</reference>
<feature type="transmembrane region" description="Helical" evidence="1">
    <location>
        <begin position="349"/>
        <end position="370"/>
    </location>
</feature>
<evidence type="ECO:0000256" key="1">
    <source>
        <dbReference type="SAM" id="Phobius"/>
    </source>
</evidence>
<feature type="transmembrane region" description="Helical" evidence="1">
    <location>
        <begin position="475"/>
        <end position="497"/>
    </location>
</feature>
<feature type="transmembrane region" description="Helical" evidence="1">
    <location>
        <begin position="150"/>
        <end position="178"/>
    </location>
</feature>
<feature type="transmembrane region" description="Helical" evidence="1">
    <location>
        <begin position="245"/>
        <end position="265"/>
    </location>
</feature>
<name>A0A9X3FRU0_9LACT</name>
<keyword evidence="1" id="KW-0472">Membrane</keyword>
<evidence type="ECO:0000313" key="2">
    <source>
        <dbReference type="EMBL" id="MCZ0725515.1"/>
    </source>
</evidence>
<feature type="transmembrane region" description="Helical" evidence="1">
    <location>
        <begin position="75"/>
        <end position="102"/>
    </location>
</feature>
<feature type="transmembrane region" description="Helical" evidence="1">
    <location>
        <begin position="123"/>
        <end position="144"/>
    </location>
</feature>
<dbReference type="AlphaFoldDB" id="A0A9X3FRU0"/>
<feature type="transmembrane region" description="Helical" evidence="1">
    <location>
        <begin position="503"/>
        <end position="523"/>
    </location>
</feature>
<dbReference type="Proteomes" id="UP001146670">
    <property type="component" value="Unassembled WGS sequence"/>
</dbReference>
<organism evidence="2 3">
    <name type="scientific">Aerococcus kribbianus</name>
    <dbReference type="NCBI Taxonomy" id="2999064"/>
    <lineage>
        <taxon>Bacteria</taxon>
        <taxon>Bacillati</taxon>
        <taxon>Bacillota</taxon>
        <taxon>Bacilli</taxon>
        <taxon>Lactobacillales</taxon>
        <taxon>Aerococcaceae</taxon>
        <taxon>Aerococcus</taxon>
    </lineage>
</organism>
<gene>
    <name evidence="2" type="ORF">OW157_02900</name>
</gene>
<protein>
    <submittedName>
        <fullName evidence="2">Uncharacterized protein</fullName>
    </submittedName>
</protein>